<organism evidence="1 2">
    <name type="scientific">Pistacia integerrima</name>
    <dbReference type="NCBI Taxonomy" id="434235"/>
    <lineage>
        <taxon>Eukaryota</taxon>
        <taxon>Viridiplantae</taxon>
        <taxon>Streptophyta</taxon>
        <taxon>Embryophyta</taxon>
        <taxon>Tracheophyta</taxon>
        <taxon>Spermatophyta</taxon>
        <taxon>Magnoliopsida</taxon>
        <taxon>eudicotyledons</taxon>
        <taxon>Gunneridae</taxon>
        <taxon>Pentapetalae</taxon>
        <taxon>rosids</taxon>
        <taxon>malvids</taxon>
        <taxon>Sapindales</taxon>
        <taxon>Anacardiaceae</taxon>
        <taxon>Pistacia</taxon>
    </lineage>
</organism>
<keyword evidence="2" id="KW-1185">Reference proteome</keyword>
<evidence type="ECO:0000313" key="2">
    <source>
        <dbReference type="Proteomes" id="UP001163603"/>
    </source>
</evidence>
<comment type="caution">
    <text evidence="1">The sequence shown here is derived from an EMBL/GenBank/DDBJ whole genome shotgun (WGS) entry which is preliminary data.</text>
</comment>
<evidence type="ECO:0000313" key="1">
    <source>
        <dbReference type="EMBL" id="KAJ0053983.1"/>
    </source>
</evidence>
<reference evidence="2" key="1">
    <citation type="journal article" date="2023" name="G3 (Bethesda)">
        <title>Genome assembly and association tests identify interacting loci associated with vigor, precocity, and sex in interspecific pistachio rootstocks.</title>
        <authorList>
            <person name="Palmer W."/>
            <person name="Jacygrad E."/>
            <person name="Sagayaradj S."/>
            <person name="Cavanaugh K."/>
            <person name="Han R."/>
            <person name="Bertier L."/>
            <person name="Beede B."/>
            <person name="Kafkas S."/>
            <person name="Golino D."/>
            <person name="Preece J."/>
            <person name="Michelmore R."/>
        </authorList>
    </citation>
    <scope>NUCLEOTIDE SEQUENCE [LARGE SCALE GENOMIC DNA]</scope>
</reference>
<proteinExistence type="predicted"/>
<gene>
    <name evidence="1" type="ORF">Pint_01586</name>
</gene>
<dbReference type="Proteomes" id="UP001163603">
    <property type="component" value="Chromosome 1"/>
</dbReference>
<dbReference type="EMBL" id="CM047736">
    <property type="protein sequence ID" value="KAJ0053983.1"/>
    <property type="molecule type" value="Genomic_DNA"/>
</dbReference>
<name>A0ACC0ZPB1_9ROSI</name>
<protein>
    <submittedName>
        <fullName evidence="1">Uncharacterized protein</fullName>
    </submittedName>
</protein>
<accession>A0ACC0ZPB1</accession>
<sequence>MANNPSQLLPSELIDRCIGSKIWVIMKGDKELVGTLRGFDVYVNMVLEDVTEYFYILRERDVLELGGAVIKIRVVFGVCVCSGTMNGSEGSVELFPMWRKTQQSFFRACVIYGKDNHLVFEITSEGRRITKLDQILLNGNNIAILVPGGSPDPE</sequence>